<evidence type="ECO:0000313" key="2">
    <source>
        <dbReference type="EMBL" id="MPC95068.1"/>
    </source>
</evidence>
<feature type="compositionally biased region" description="Basic residues" evidence="1">
    <location>
        <begin position="153"/>
        <end position="163"/>
    </location>
</feature>
<feature type="region of interest" description="Disordered" evidence="1">
    <location>
        <begin position="103"/>
        <end position="127"/>
    </location>
</feature>
<dbReference type="AlphaFoldDB" id="A0A5B7JPP4"/>
<protein>
    <submittedName>
        <fullName evidence="2">Uncharacterized protein</fullName>
    </submittedName>
</protein>
<gene>
    <name evidence="2" type="ORF">E2C01_090263</name>
</gene>
<reference evidence="2 3" key="1">
    <citation type="submission" date="2019-05" db="EMBL/GenBank/DDBJ databases">
        <title>Another draft genome of Portunus trituberculatus and its Hox gene families provides insights of decapod evolution.</title>
        <authorList>
            <person name="Jeong J.-H."/>
            <person name="Song I."/>
            <person name="Kim S."/>
            <person name="Choi T."/>
            <person name="Kim D."/>
            <person name="Ryu S."/>
            <person name="Kim W."/>
        </authorList>
    </citation>
    <scope>NUCLEOTIDE SEQUENCE [LARGE SCALE GENOMIC DNA]</scope>
    <source>
        <tissue evidence="2">Muscle</tissue>
    </source>
</reference>
<accession>A0A5B7JPP4</accession>
<comment type="caution">
    <text evidence="2">The sequence shown here is derived from an EMBL/GenBank/DDBJ whole genome shotgun (WGS) entry which is preliminary data.</text>
</comment>
<evidence type="ECO:0000313" key="3">
    <source>
        <dbReference type="Proteomes" id="UP000324222"/>
    </source>
</evidence>
<dbReference type="EMBL" id="VSRR010100916">
    <property type="protein sequence ID" value="MPC95068.1"/>
    <property type="molecule type" value="Genomic_DNA"/>
</dbReference>
<keyword evidence="3" id="KW-1185">Reference proteome</keyword>
<feature type="region of interest" description="Disordered" evidence="1">
    <location>
        <begin position="142"/>
        <end position="170"/>
    </location>
</feature>
<evidence type="ECO:0000256" key="1">
    <source>
        <dbReference type="SAM" id="MobiDB-lite"/>
    </source>
</evidence>
<dbReference type="Proteomes" id="UP000324222">
    <property type="component" value="Unassembled WGS sequence"/>
</dbReference>
<name>A0A5B7JPP4_PORTR</name>
<sequence>MLAITSLTCPSLHISLPPSLLLRFTSLHDQLSSSNFSSDFPATLLPSPAARPYTRLSCCHPGALDSRRALRMSLCRPGPLWRAWAPLVTPYASLRWRWTRGGGGASGPTCTTPQGPNPPKAASPPSTFSQLVKQDFYFGRERAAENSGTQAASRRRCRRRQVARRPPASL</sequence>
<organism evidence="2 3">
    <name type="scientific">Portunus trituberculatus</name>
    <name type="common">Swimming crab</name>
    <name type="synonym">Neptunus trituberculatus</name>
    <dbReference type="NCBI Taxonomy" id="210409"/>
    <lineage>
        <taxon>Eukaryota</taxon>
        <taxon>Metazoa</taxon>
        <taxon>Ecdysozoa</taxon>
        <taxon>Arthropoda</taxon>
        <taxon>Crustacea</taxon>
        <taxon>Multicrustacea</taxon>
        <taxon>Malacostraca</taxon>
        <taxon>Eumalacostraca</taxon>
        <taxon>Eucarida</taxon>
        <taxon>Decapoda</taxon>
        <taxon>Pleocyemata</taxon>
        <taxon>Brachyura</taxon>
        <taxon>Eubrachyura</taxon>
        <taxon>Portunoidea</taxon>
        <taxon>Portunidae</taxon>
        <taxon>Portuninae</taxon>
        <taxon>Portunus</taxon>
    </lineage>
</organism>
<proteinExistence type="predicted"/>